<evidence type="ECO:0000256" key="2">
    <source>
        <dbReference type="ARBA" id="ARBA00023002"/>
    </source>
</evidence>
<evidence type="ECO:0000256" key="3">
    <source>
        <dbReference type="RuleBase" id="RU000363"/>
    </source>
</evidence>
<dbReference type="PRINTS" id="PR00080">
    <property type="entry name" value="SDRFAMILY"/>
</dbReference>
<dbReference type="PROSITE" id="PS00061">
    <property type="entry name" value="ADH_SHORT"/>
    <property type="match status" value="1"/>
</dbReference>
<organism evidence="4 5">
    <name type="scientific">Candidatus Hepatoplasma crinochetorum</name>
    <dbReference type="NCBI Taxonomy" id="295596"/>
    <lineage>
        <taxon>Bacteria</taxon>
        <taxon>Bacillati</taxon>
        <taxon>Mycoplasmatota</taxon>
        <taxon>Mollicutes</taxon>
        <taxon>Candidatus Hepatoplasmataceae</taxon>
        <taxon>Candidatus Hepatoplasma</taxon>
    </lineage>
</organism>
<reference evidence="5" key="1">
    <citation type="submission" date="2015-05" db="EMBL/GenBank/DDBJ databases">
        <authorList>
            <person name="Collingro A."/>
        </authorList>
    </citation>
    <scope>NUCLEOTIDE SEQUENCE [LARGE SCALE GENOMIC DNA]</scope>
    <source>
        <strain evidence="5">Ps</strain>
    </source>
</reference>
<dbReference type="Gene3D" id="3.40.50.720">
    <property type="entry name" value="NAD(P)-binding Rossmann-like Domain"/>
    <property type="match status" value="1"/>
</dbReference>
<comment type="similarity">
    <text evidence="1 3">Belongs to the short-chain dehydrogenases/reductases (SDR) family.</text>
</comment>
<gene>
    <name evidence="4" type="ORF">HEPPS_00110</name>
</gene>
<dbReference type="InterPro" id="IPR020904">
    <property type="entry name" value="Sc_DH/Rdtase_CS"/>
</dbReference>
<dbReference type="EMBL" id="CWGI01000001">
    <property type="protein sequence ID" value="CRX36812.1"/>
    <property type="molecule type" value="Genomic_DNA"/>
</dbReference>
<evidence type="ECO:0000313" key="4">
    <source>
        <dbReference type="EMBL" id="CRX36812.1"/>
    </source>
</evidence>
<dbReference type="AlphaFoldDB" id="A0A0G7ZKY3"/>
<dbReference type="PANTHER" id="PTHR42901">
    <property type="entry name" value="ALCOHOL DEHYDROGENASE"/>
    <property type="match status" value="1"/>
</dbReference>
<dbReference type="Proteomes" id="UP000242141">
    <property type="component" value="Unassembled WGS sequence"/>
</dbReference>
<proteinExistence type="inferred from homology"/>
<sequence length="252" mass="28672">MKYTLITGASSGIGRALAERFAQKGYNLIIVARRTNLLSILKKDLENKYKIKIIVFTVDLSNLQKVKKFYKNIKKYQIETFINNAGFGDVNLAWDSNIEKIEKMLDLNIKSLTILSIMFIKDNLDNDVQLINVSSTAGYSVFSAAISYSASKIYVASWTESVAKQLQRLNKKIKVKVLAPGATESEFNDRSLVKTKLTEDKIKEYKDRAIRKSAEELADDAYKLYKSDKILGLIVNNKLELSDGNYPIRWFD</sequence>
<dbReference type="Pfam" id="PF00106">
    <property type="entry name" value="adh_short"/>
    <property type="match status" value="1"/>
</dbReference>
<evidence type="ECO:0000256" key="1">
    <source>
        <dbReference type="ARBA" id="ARBA00006484"/>
    </source>
</evidence>
<dbReference type="PRINTS" id="PR00081">
    <property type="entry name" value="GDHRDH"/>
</dbReference>
<dbReference type="InterPro" id="IPR036291">
    <property type="entry name" value="NAD(P)-bd_dom_sf"/>
</dbReference>
<accession>A0A0G7ZKY3</accession>
<keyword evidence="2" id="KW-0560">Oxidoreductase</keyword>
<dbReference type="InterPro" id="IPR002347">
    <property type="entry name" value="SDR_fam"/>
</dbReference>
<evidence type="ECO:0000313" key="5">
    <source>
        <dbReference type="Proteomes" id="UP000242141"/>
    </source>
</evidence>
<dbReference type="SUPFAM" id="SSF51735">
    <property type="entry name" value="NAD(P)-binding Rossmann-fold domains"/>
    <property type="match status" value="1"/>
</dbReference>
<name>A0A0G7ZKY3_9MOLU</name>
<keyword evidence="5" id="KW-1185">Reference proteome</keyword>
<protein>
    <submittedName>
        <fullName evidence="4">| sdh_1 / Serine 3-dehydrogenase |:227506 Reverse</fullName>
    </submittedName>
</protein>
<dbReference type="PANTHER" id="PTHR42901:SF1">
    <property type="entry name" value="ALCOHOL DEHYDROGENASE"/>
    <property type="match status" value="1"/>
</dbReference>
<dbReference type="GO" id="GO:0016491">
    <property type="term" value="F:oxidoreductase activity"/>
    <property type="evidence" value="ECO:0007669"/>
    <property type="project" value="UniProtKB-KW"/>
</dbReference>